<evidence type="ECO:0000256" key="10">
    <source>
        <dbReference type="PROSITE-ProRule" id="PRU00284"/>
    </source>
</evidence>
<dbReference type="Pfam" id="PF00015">
    <property type="entry name" value="MCPsignal"/>
    <property type="match status" value="1"/>
</dbReference>
<keyword evidence="3" id="KW-0488">Methylation</keyword>
<keyword evidence="2" id="KW-1003">Cell membrane</keyword>
<feature type="domain" description="HBM" evidence="15">
    <location>
        <begin position="83"/>
        <end position="326"/>
    </location>
</feature>
<sequence>MYFLISAWRDAADRVCIQCLGGRIHVKSPKGLTFYNVVLENIMNSWFANISVNMKLALGFGLVLVFTGILALTGWSSLSGLIDRSNWMSDITSLNAQLTKLRVTRLQYMVADGDEKVAETVQVSLDGFKAYQEKLLTSFKSPANVQMLQQLGVVIADYQKSLNNMRSGYKTSIALRKDLTVHATKATEMLDRILADVKKLDATDESRFTQYELIVGAKEDLMQARYEVRGYLTDISPENEQSAARKLDDAIKNLDQLKATFGTTHADALKQLETSLLAYRTTLQNFKTSSGDIAQARKEMTVQGQDIVKLSEAMYQLQLDRRDVESAQARNMQIGCTLLAMILGIIAAVIITRQITRPLQETMAVVDRIASGDLSQTMVVTRRDELGVLQQGIQRMGTTLRELIGGIRDSVVQIASAAEELSAVTEQTSAGVNSQKVETDQVATAMHEMSATVAEVARNAEQASEAASTADKEARAGDQVVSEAIGQIEKLAAEVVRSSDAMTLLEQESDKIGKVMDVIKAVAEQTNLLALNAAIEAARAGEAGRGFAVVADEVRGLAQRTQQSTEEIENLVAALQNGTRQVSSIMLSSRDLTVSSVQLSRKAGTSLNSITQTVSNIQAMNQQIAAAAEEQSAVAEEISRSIINVRDVSEQTASASEETAASSVELARLGGQLQTMVSHFKI</sequence>
<dbReference type="CDD" id="cd06225">
    <property type="entry name" value="HAMP"/>
    <property type="match status" value="1"/>
</dbReference>
<dbReference type="PANTHER" id="PTHR32089:SF120">
    <property type="entry name" value="METHYL-ACCEPTING CHEMOTAXIS PROTEIN TLPQ"/>
    <property type="match status" value="1"/>
</dbReference>
<dbReference type="Gene3D" id="1.10.287.950">
    <property type="entry name" value="Methyl-accepting chemotaxis protein"/>
    <property type="match status" value="1"/>
</dbReference>
<evidence type="ECO:0000256" key="7">
    <source>
        <dbReference type="ARBA" id="ARBA00023136"/>
    </source>
</evidence>
<reference evidence="16 17" key="1">
    <citation type="submission" date="2015-09" db="EMBL/GenBank/DDBJ databases">
        <title>Genome announcement of multiple Pseudomonas syringae strains.</title>
        <authorList>
            <person name="Thakur S."/>
            <person name="Wang P.W."/>
            <person name="Gong Y."/>
            <person name="Weir B.S."/>
            <person name="Guttman D.S."/>
        </authorList>
    </citation>
    <scope>NUCLEOTIDE SEQUENCE [LARGE SCALE GENOMIC DNA]</scope>
    <source>
        <strain evidence="16 17">ICMP3956</strain>
    </source>
</reference>
<dbReference type="PROSITE" id="PS50885">
    <property type="entry name" value="HAMP"/>
    <property type="match status" value="1"/>
</dbReference>
<dbReference type="Pfam" id="PF00672">
    <property type="entry name" value="HAMP"/>
    <property type="match status" value="1"/>
</dbReference>
<keyword evidence="5 12" id="KW-0812">Transmembrane</keyword>
<evidence type="ECO:0000256" key="8">
    <source>
        <dbReference type="ARBA" id="ARBA00023224"/>
    </source>
</evidence>
<evidence type="ECO:0000256" key="2">
    <source>
        <dbReference type="ARBA" id="ARBA00022475"/>
    </source>
</evidence>
<dbReference type="PROSITE" id="PS50111">
    <property type="entry name" value="CHEMOTAXIS_TRANSDUC_2"/>
    <property type="match status" value="1"/>
</dbReference>
<keyword evidence="8 10" id="KW-0807">Transducer</keyword>
<evidence type="ECO:0000256" key="5">
    <source>
        <dbReference type="ARBA" id="ARBA00022692"/>
    </source>
</evidence>
<evidence type="ECO:0000256" key="4">
    <source>
        <dbReference type="ARBA" id="ARBA00022500"/>
    </source>
</evidence>
<evidence type="ECO:0000256" key="9">
    <source>
        <dbReference type="ARBA" id="ARBA00029447"/>
    </source>
</evidence>
<evidence type="ECO:0000259" key="14">
    <source>
        <dbReference type="PROSITE" id="PS50885"/>
    </source>
</evidence>
<dbReference type="FunFam" id="1.10.287.950:FF:000001">
    <property type="entry name" value="Methyl-accepting chemotaxis sensory transducer"/>
    <property type="match status" value="1"/>
</dbReference>
<dbReference type="GO" id="GO:0005886">
    <property type="term" value="C:plasma membrane"/>
    <property type="evidence" value="ECO:0007669"/>
    <property type="project" value="UniProtKB-SubCell"/>
</dbReference>
<evidence type="ECO:0000313" key="16">
    <source>
        <dbReference type="EMBL" id="KPY31754.1"/>
    </source>
</evidence>
<dbReference type="AlphaFoldDB" id="A0A0P9Y0Z4"/>
<comment type="subcellular location">
    <subcellularLocation>
        <location evidence="1">Cell membrane</location>
        <topology evidence="1">Multi-pass membrane protein</topology>
    </subcellularLocation>
</comment>
<evidence type="ECO:0000256" key="12">
    <source>
        <dbReference type="SAM" id="Phobius"/>
    </source>
</evidence>
<dbReference type="GO" id="GO:0007165">
    <property type="term" value="P:signal transduction"/>
    <property type="evidence" value="ECO:0007669"/>
    <property type="project" value="UniProtKB-KW"/>
</dbReference>
<organism evidence="16 17">
    <name type="scientific">Pseudomonas syringae pv. primulae</name>
    <dbReference type="NCBI Taxonomy" id="251707"/>
    <lineage>
        <taxon>Bacteria</taxon>
        <taxon>Pseudomonadati</taxon>
        <taxon>Pseudomonadota</taxon>
        <taxon>Gammaproteobacteria</taxon>
        <taxon>Pseudomonadales</taxon>
        <taxon>Pseudomonadaceae</taxon>
        <taxon>Pseudomonas</taxon>
    </lineage>
</organism>
<keyword evidence="7 12" id="KW-0472">Membrane</keyword>
<evidence type="ECO:0000256" key="3">
    <source>
        <dbReference type="ARBA" id="ARBA00022481"/>
    </source>
</evidence>
<gene>
    <name evidence="16" type="ORF">ALO52_04699</name>
</gene>
<dbReference type="PATRIC" id="fig|251707.3.peg.2904"/>
<comment type="similarity">
    <text evidence="9">Belongs to the methyl-accepting chemotaxis (MCP) protein family.</text>
</comment>
<dbReference type="Pfam" id="PF16591">
    <property type="entry name" value="HBM"/>
    <property type="match status" value="1"/>
</dbReference>
<dbReference type="InterPro" id="IPR032255">
    <property type="entry name" value="HBM"/>
</dbReference>
<dbReference type="Proteomes" id="UP000050562">
    <property type="component" value="Unassembled WGS sequence"/>
</dbReference>
<keyword evidence="4" id="KW-0145">Chemotaxis</keyword>
<dbReference type="Gene3D" id="1.20.1440.210">
    <property type="match status" value="2"/>
</dbReference>
<dbReference type="EMBL" id="LJRC01000247">
    <property type="protein sequence ID" value="KPY31754.1"/>
    <property type="molecule type" value="Genomic_DNA"/>
</dbReference>
<evidence type="ECO:0000259" key="15">
    <source>
        <dbReference type="PROSITE" id="PS51753"/>
    </source>
</evidence>
<comment type="caution">
    <text evidence="16">The sequence shown here is derived from an EMBL/GenBank/DDBJ whole genome shotgun (WGS) entry which is preliminary data.</text>
</comment>
<feature type="transmembrane region" description="Helical" evidence="12">
    <location>
        <begin position="56"/>
        <end position="78"/>
    </location>
</feature>
<proteinExistence type="inferred from homology"/>
<dbReference type="InterPro" id="IPR004089">
    <property type="entry name" value="MCPsignal_dom"/>
</dbReference>
<evidence type="ECO:0000256" key="1">
    <source>
        <dbReference type="ARBA" id="ARBA00004651"/>
    </source>
</evidence>
<feature type="domain" description="HAMP" evidence="14">
    <location>
        <begin position="353"/>
        <end position="405"/>
    </location>
</feature>
<evidence type="ECO:0000313" key="17">
    <source>
        <dbReference type="Proteomes" id="UP000050562"/>
    </source>
</evidence>
<feature type="domain" description="Methyl-accepting transducer" evidence="13">
    <location>
        <begin position="410"/>
        <end position="646"/>
    </location>
</feature>
<dbReference type="SUPFAM" id="SSF58104">
    <property type="entry name" value="Methyl-accepting chemotaxis protein (MCP) signaling domain"/>
    <property type="match status" value="1"/>
</dbReference>
<dbReference type="CDD" id="cd11386">
    <property type="entry name" value="MCP_signal"/>
    <property type="match status" value="1"/>
</dbReference>
<keyword evidence="6 12" id="KW-1133">Transmembrane helix</keyword>
<dbReference type="GO" id="GO:0006935">
    <property type="term" value="P:chemotaxis"/>
    <property type="evidence" value="ECO:0007669"/>
    <property type="project" value="UniProtKB-KW"/>
</dbReference>
<dbReference type="SMART" id="SM00283">
    <property type="entry name" value="MA"/>
    <property type="match status" value="1"/>
</dbReference>
<dbReference type="PANTHER" id="PTHR32089">
    <property type="entry name" value="METHYL-ACCEPTING CHEMOTAXIS PROTEIN MCPB"/>
    <property type="match status" value="1"/>
</dbReference>
<name>A0A0P9Y0Z4_9PSED</name>
<keyword evidence="11" id="KW-0175">Coiled coil</keyword>
<evidence type="ECO:0000256" key="11">
    <source>
        <dbReference type="SAM" id="Coils"/>
    </source>
</evidence>
<evidence type="ECO:0000259" key="13">
    <source>
        <dbReference type="PROSITE" id="PS50111"/>
    </source>
</evidence>
<feature type="coiled-coil region" evidence="11">
    <location>
        <begin position="610"/>
        <end position="637"/>
    </location>
</feature>
<protein>
    <submittedName>
        <fullName evidence="16">Methyl-accepting chemotaxis protein</fullName>
    </submittedName>
</protein>
<dbReference type="SMART" id="SM00304">
    <property type="entry name" value="HAMP"/>
    <property type="match status" value="2"/>
</dbReference>
<dbReference type="SMART" id="SM01358">
    <property type="entry name" value="HBM"/>
    <property type="match status" value="1"/>
</dbReference>
<dbReference type="PROSITE" id="PS51753">
    <property type="entry name" value="HBM"/>
    <property type="match status" value="1"/>
</dbReference>
<feature type="transmembrane region" description="Helical" evidence="12">
    <location>
        <begin position="331"/>
        <end position="351"/>
    </location>
</feature>
<accession>A0A0P9Y0Z4</accession>
<dbReference type="InterPro" id="IPR003660">
    <property type="entry name" value="HAMP_dom"/>
</dbReference>
<evidence type="ECO:0000256" key="6">
    <source>
        <dbReference type="ARBA" id="ARBA00022989"/>
    </source>
</evidence>